<dbReference type="Pfam" id="PF12172">
    <property type="entry name" value="zf-ChsH2"/>
    <property type="match status" value="1"/>
</dbReference>
<dbReference type="InterPro" id="IPR022002">
    <property type="entry name" value="ChsH2_Znr"/>
</dbReference>
<evidence type="ECO:0000313" key="4">
    <source>
        <dbReference type="Proteomes" id="UP000236884"/>
    </source>
</evidence>
<dbReference type="PANTHER" id="PTHR34075:SF5">
    <property type="entry name" value="BLR3430 PROTEIN"/>
    <property type="match status" value="1"/>
</dbReference>
<evidence type="ECO:0000259" key="2">
    <source>
        <dbReference type="Pfam" id="PF12172"/>
    </source>
</evidence>
<organism evidence="3 4">
    <name type="scientific">Variibacter gotjawalensis</name>
    <dbReference type="NCBI Taxonomy" id="1333996"/>
    <lineage>
        <taxon>Bacteria</taxon>
        <taxon>Pseudomonadati</taxon>
        <taxon>Pseudomonadota</taxon>
        <taxon>Alphaproteobacteria</taxon>
        <taxon>Hyphomicrobiales</taxon>
        <taxon>Nitrobacteraceae</taxon>
        <taxon>Variibacter</taxon>
    </lineage>
</organism>
<dbReference type="SUPFAM" id="SSF50249">
    <property type="entry name" value="Nucleic acid-binding proteins"/>
    <property type="match status" value="1"/>
</dbReference>
<dbReference type="InterPro" id="IPR002878">
    <property type="entry name" value="ChsH2_C"/>
</dbReference>
<dbReference type="EMBL" id="AP014946">
    <property type="protein sequence ID" value="BAT58099.1"/>
    <property type="molecule type" value="Genomic_DNA"/>
</dbReference>
<dbReference type="Proteomes" id="UP000236884">
    <property type="component" value="Chromosome"/>
</dbReference>
<dbReference type="KEGG" id="vgo:GJW-30_1_00614"/>
<feature type="domain" description="ChsH2 C-terminal OB-fold" evidence="1">
    <location>
        <begin position="57"/>
        <end position="113"/>
    </location>
</feature>
<sequence length="130" mass="14559">MSEERKLPAPQVTPETKPFWDAARNGKLLIGRCEACGEPHYYPRAHCPHCFSDKVKWVEAKGSGTIYSFSVMRRSKPPYVMAYVALDEGVTVMTNIVESDFDALKIGQKVKLVHKPTEGDGPPMAMFRVT</sequence>
<reference evidence="3 4" key="1">
    <citation type="submission" date="2015-08" db="EMBL/GenBank/DDBJ databases">
        <title>Investigation of the bacterial diversity of lava forest soil.</title>
        <authorList>
            <person name="Lee J.S."/>
        </authorList>
    </citation>
    <scope>NUCLEOTIDE SEQUENCE [LARGE SCALE GENOMIC DNA]</scope>
    <source>
        <strain evidence="3 4">GJW-30</strain>
    </source>
</reference>
<dbReference type="AlphaFoldDB" id="A0A0S3PQD8"/>
<name>A0A0S3PQD8_9BRAD</name>
<protein>
    <recommendedName>
        <fullName evidence="5">DNA-binding protein</fullName>
    </recommendedName>
</protein>
<gene>
    <name evidence="3" type="ORF">GJW-30_1_00614</name>
</gene>
<dbReference type="InterPro" id="IPR052513">
    <property type="entry name" value="Thioester_dehydratase-like"/>
</dbReference>
<feature type="domain" description="ChsH2 rubredoxin-like zinc ribbon" evidence="2">
    <location>
        <begin position="20"/>
        <end position="55"/>
    </location>
</feature>
<evidence type="ECO:0008006" key="5">
    <source>
        <dbReference type="Google" id="ProtNLM"/>
    </source>
</evidence>
<evidence type="ECO:0000259" key="1">
    <source>
        <dbReference type="Pfam" id="PF01796"/>
    </source>
</evidence>
<dbReference type="InterPro" id="IPR012340">
    <property type="entry name" value="NA-bd_OB-fold"/>
</dbReference>
<dbReference type="Gene3D" id="6.10.30.10">
    <property type="match status" value="1"/>
</dbReference>
<accession>A0A0S3PQD8</accession>
<dbReference type="Pfam" id="PF01796">
    <property type="entry name" value="OB_ChsH2_C"/>
    <property type="match status" value="1"/>
</dbReference>
<evidence type="ECO:0000313" key="3">
    <source>
        <dbReference type="EMBL" id="BAT58099.1"/>
    </source>
</evidence>
<dbReference type="RefSeq" id="WP_096351511.1">
    <property type="nucleotide sequence ID" value="NZ_AP014946.1"/>
</dbReference>
<keyword evidence="4" id="KW-1185">Reference proteome</keyword>
<dbReference type="PANTHER" id="PTHR34075">
    <property type="entry name" value="BLR3430 PROTEIN"/>
    <property type="match status" value="1"/>
</dbReference>
<dbReference type="OrthoDB" id="7595207at2"/>
<proteinExistence type="predicted"/>